<dbReference type="Gene3D" id="3.40.50.720">
    <property type="entry name" value="NAD(P)-binding Rossmann-like Domain"/>
    <property type="match status" value="1"/>
</dbReference>
<keyword evidence="1" id="KW-0560">Oxidoreductase</keyword>
<sequence length="361" mass="40114">MLSPPARILVTGANGYIGCWIVHELLDRGYSVRATVRTDEKACALSSLITAKHPSLSPGAFECDLVPDMSAEGAFEKCLGGVQGIIHTASPVNFEMEDPEDYIVPAVQGTMGIIKAAAKHQTVKRIVITSSVGAVAETLRTPEETHVYNEDDWNDYAVETVTALGKAAIGTDKYSASKVLAERAAWQFYDDNKDGLSFELCTILPGWVFGTVLQPLPDDPPSPKHITSITVKLAWDQLFAMPPPEPFLVDFSYVDVRDVADIHIRALEMEEAAGERFIASPNLCTWQDWYDAAHDMDILPRLSKIHPPATSTEEKLPYPRLEYSSEKAKQRLGMVFRPLEVTLRDTVDDFRKRGWLQHLEI</sequence>
<evidence type="ECO:0000256" key="1">
    <source>
        <dbReference type="ARBA" id="ARBA00023002"/>
    </source>
</evidence>
<accession>A0AAD7TNM5</accession>
<feature type="domain" description="NAD-dependent epimerase/dehydratase" evidence="3">
    <location>
        <begin position="8"/>
        <end position="272"/>
    </location>
</feature>
<proteinExistence type="inferred from homology"/>
<dbReference type="InterPro" id="IPR050425">
    <property type="entry name" value="NAD(P)_dehydrat-like"/>
</dbReference>
<dbReference type="Pfam" id="PF01370">
    <property type="entry name" value="Epimerase"/>
    <property type="match status" value="1"/>
</dbReference>
<dbReference type="SUPFAM" id="SSF51735">
    <property type="entry name" value="NAD(P)-binding Rossmann-fold domains"/>
    <property type="match status" value="1"/>
</dbReference>
<comment type="similarity">
    <text evidence="2">Belongs to the NAD(P)-dependent epimerase/dehydratase family. Dihydroflavonol-4-reductase subfamily.</text>
</comment>
<dbReference type="InterPro" id="IPR036291">
    <property type="entry name" value="NAD(P)-bd_dom_sf"/>
</dbReference>
<reference evidence="4" key="1">
    <citation type="submission" date="2022-11" db="EMBL/GenBank/DDBJ databases">
        <title>Genome Sequence of Cubamyces cubensis.</title>
        <authorList>
            <person name="Buettner E."/>
        </authorList>
    </citation>
    <scope>NUCLEOTIDE SEQUENCE</scope>
    <source>
        <strain evidence="4">MPL-01</strain>
    </source>
</reference>
<dbReference type="AlphaFoldDB" id="A0AAD7TNM5"/>
<dbReference type="PANTHER" id="PTHR10366:SF564">
    <property type="entry name" value="STEROL-4-ALPHA-CARBOXYLATE 3-DEHYDROGENASE, DECARBOXYLATING"/>
    <property type="match status" value="1"/>
</dbReference>
<evidence type="ECO:0000256" key="2">
    <source>
        <dbReference type="ARBA" id="ARBA00023445"/>
    </source>
</evidence>
<organism evidence="4 5">
    <name type="scientific">Trametes cubensis</name>
    <dbReference type="NCBI Taxonomy" id="1111947"/>
    <lineage>
        <taxon>Eukaryota</taxon>
        <taxon>Fungi</taxon>
        <taxon>Dikarya</taxon>
        <taxon>Basidiomycota</taxon>
        <taxon>Agaricomycotina</taxon>
        <taxon>Agaricomycetes</taxon>
        <taxon>Polyporales</taxon>
        <taxon>Polyporaceae</taxon>
        <taxon>Trametes</taxon>
    </lineage>
</organism>
<evidence type="ECO:0000313" key="5">
    <source>
        <dbReference type="Proteomes" id="UP001215151"/>
    </source>
</evidence>
<dbReference type="InterPro" id="IPR001509">
    <property type="entry name" value="Epimerase_deHydtase"/>
</dbReference>
<protein>
    <recommendedName>
        <fullName evidence="3">NAD-dependent epimerase/dehydratase domain-containing protein</fullName>
    </recommendedName>
</protein>
<evidence type="ECO:0000259" key="3">
    <source>
        <dbReference type="Pfam" id="PF01370"/>
    </source>
</evidence>
<dbReference type="Proteomes" id="UP001215151">
    <property type="component" value="Unassembled WGS sequence"/>
</dbReference>
<keyword evidence="5" id="KW-1185">Reference proteome</keyword>
<dbReference type="PANTHER" id="PTHR10366">
    <property type="entry name" value="NAD DEPENDENT EPIMERASE/DEHYDRATASE"/>
    <property type="match status" value="1"/>
</dbReference>
<dbReference type="EMBL" id="JAPEVG010000257">
    <property type="protein sequence ID" value="KAJ8472495.1"/>
    <property type="molecule type" value="Genomic_DNA"/>
</dbReference>
<comment type="caution">
    <text evidence="4">The sequence shown here is derived from an EMBL/GenBank/DDBJ whole genome shotgun (WGS) entry which is preliminary data.</text>
</comment>
<name>A0AAD7TNM5_9APHY</name>
<dbReference type="GO" id="GO:0016616">
    <property type="term" value="F:oxidoreductase activity, acting on the CH-OH group of donors, NAD or NADP as acceptor"/>
    <property type="evidence" value="ECO:0007669"/>
    <property type="project" value="TreeGrafter"/>
</dbReference>
<evidence type="ECO:0000313" key="4">
    <source>
        <dbReference type="EMBL" id="KAJ8472495.1"/>
    </source>
</evidence>
<gene>
    <name evidence="4" type="ORF">ONZ51_g8486</name>
</gene>